<comment type="caution">
    <text evidence="1">The sequence shown here is derived from an EMBL/GenBank/DDBJ whole genome shotgun (WGS) entry which is preliminary data.</text>
</comment>
<dbReference type="Proteomes" id="UP000179937">
    <property type="component" value="Unassembled WGS sequence"/>
</dbReference>
<gene>
    <name evidence="1" type="ORF">A7M90_13155</name>
</gene>
<evidence type="ECO:0000313" key="2">
    <source>
        <dbReference type="Proteomes" id="UP000179937"/>
    </source>
</evidence>
<dbReference type="AlphaFoldDB" id="A0A1S2G2K0"/>
<sequence>MQDDIIPYVPIAPRVKATNEKSKLVLEQFFKLIDKVTSSQILFNHQTDKGYLSISPDQINDLIRELSKNDHSIKEIDVNRLKRSLKDLIYPKFTGVRNIISPIWNNTSVRVWQFQLNQIATGVDMEYLDTEAELSLDMVLSSIRVWRNTLEASGNDKEVTYNSNDLIYKLIAIEERLLVVQKSLED</sequence>
<reference evidence="1 2" key="1">
    <citation type="submission" date="2016-05" db="EMBL/GenBank/DDBJ databases">
        <title>The evolution of Acinetobacter baumannii in vivo.</title>
        <authorList>
            <person name="Hua X."/>
            <person name="Yu Y."/>
        </authorList>
    </citation>
    <scope>NUCLEOTIDE SEQUENCE [LARGE SCALE GENOMIC DNA]</scope>
    <source>
        <strain evidence="1 2">XH647</strain>
    </source>
</reference>
<organism evidence="1 2">
    <name type="scientific">Acinetobacter baumannii</name>
    <dbReference type="NCBI Taxonomy" id="470"/>
    <lineage>
        <taxon>Bacteria</taxon>
        <taxon>Pseudomonadati</taxon>
        <taxon>Pseudomonadota</taxon>
        <taxon>Gammaproteobacteria</taxon>
        <taxon>Moraxellales</taxon>
        <taxon>Moraxellaceae</taxon>
        <taxon>Acinetobacter</taxon>
        <taxon>Acinetobacter calcoaceticus/baumannii complex</taxon>
    </lineage>
</organism>
<dbReference type="RefSeq" id="WP_071211547.1">
    <property type="nucleotide sequence ID" value="NZ_CP077835.1"/>
</dbReference>
<evidence type="ECO:0000313" key="1">
    <source>
        <dbReference type="EMBL" id="OIG74852.1"/>
    </source>
</evidence>
<protein>
    <submittedName>
        <fullName evidence="1">Uncharacterized protein</fullName>
    </submittedName>
</protein>
<name>A0A1S2G2K0_ACIBA</name>
<proteinExistence type="predicted"/>
<accession>A0A1S2G2K0</accession>
<dbReference type="EMBL" id="LYKI01000004">
    <property type="protein sequence ID" value="OIG74852.1"/>
    <property type="molecule type" value="Genomic_DNA"/>
</dbReference>